<organism evidence="2">
    <name type="scientific">Medicago truncatula</name>
    <name type="common">Barrel medic</name>
    <name type="synonym">Medicago tribuloides</name>
    <dbReference type="NCBI Taxonomy" id="3880"/>
    <lineage>
        <taxon>Eukaryota</taxon>
        <taxon>Viridiplantae</taxon>
        <taxon>Streptophyta</taxon>
        <taxon>Embryophyta</taxon>
        <taxon>Tracheophyta</taxon>
        <taxon>Spermatophyta</taxon>
        <taxon>Magnoliopsida</taxon>
        <taxon>eudicotyledons</taxon>
        <taxon>Gunneridae</taxon>
        <taxon>Pentapetalae</taxon>
        <taxon>rosids</taxon>
        <taxon>fabids</taxon>
        <taxon>Fabales</taxon>
        <taxon>Fabaceae</taxon>
        <taxon>Papilionoideae</taxon>
        <taxon>50 kb inversion clade</taxon>
        <taxon>NPAAA clade</taxon>
        <taxon>Hologalegina</taxon>
        <taxon>IRL clade</taxon>
        <taxon>Trifolieae</taxon>
        <taxon>Medicago</taxon>
    </lineage>
</organism>
<evidence type="ECO:0000256" key="1">
    <source>
        <dbReference type="SAM" id="MobiDB-lite"/>
    </source>
</evidence>
<proteinExistence type="predicted"/>
<reference evidence="2" key="1">
    <citation type="submission" date="2005-05" db="EMBL/GenBank/DDBJ databases">
        <authorList>
            <person name="Town C.D."/>
        </authorList>
    </citation>
    <scope>NUCLEOTIDE SEQUENCE</scope>
</reference>
<evidence type="ECO:0000313" key="2">
    <source>
        <dbReference type="EMBL" id="ABN08439.1"/>
    </source>
</evidence>
<dbReference type="AlphaFoldDB" id="A2Q491"/>
<gene>
    <name evidence="2" type="ORF">MtrDRAFT_AC157375g11v1</name>
</gene>
<protein>
    <recommendedName>
        <fullName evidence="3">Transmembrane protein</fullName>
    </recommendedName>
</protein>
<feature type="region of interest" description="Disordered" evidence="1">
    <location>
        <begin position="1"/>
        <end position="20"/>
    </location>
</feature>
<reference evidence="2" key="2">
    <citation type="submission" date="2007-03" db="EMBL/GenBank/DDBJ databases">
        <authorList>
            <consortium name="The International Medicago Genome Annotation Group"/>
        </authorList>
    </citation>
    <scope>NUCLEOTIDE SEQUENCE</scope>
</reference>
<name>A2Q491_MEDTR</name>
<accession>A2Q491</accession>
<evidence type="ECO:0008006" key="3">
    <source>
        <dbReference type="Google" id="ProtNLM"/>
    </source>
</evidence>
<dbReference type="EMBL" id="AC157375">
    <property type="protein sequence ID" value="ABN08439.1"/>
    <property type="molecule type" value="Genomic_DNA"/>
</dbReference>
<sequence>MSHLSSKLQRRLPQPASTPLPLLAPSLLILNSLIGEGYD</sequence>